<dbReference type="SMART" id="SM00861">
    <property type="entry name" value="Transket_pyr"/>
    <property type="match status" value="1"/>
</dbReference>
<proteinExistence type="inferred from homology"/>
<keyword evidence="9" id="KW-0460">Magnesium</keyword>
<keyword evidence="12" id="KW-0511">Multifunctional enzyme</keyword>
<dbReference type="InterPro" id="IPR031717">
    <property type="entry name" value="ODO-1/KGD_C"/>
</dbReference>
<dbReference type="NCBIfam" id="NF008907">
    <property type="entry name" value="PRK12270.1"/>
    <property type="match status" value="1"/>
</dbReference>
<dbReference type="GO" id="GO:0000287">
    <property type="term" value="F:magnesium ion binding"/>
    <property type="evidence" value="ECO:0007669"/>
    <property type="project" value="UniProtKB-ARBA"/>
</dbReference>
<comment type="similarity">
    <text evidence="5">Belongs to the 2-oxoacid dehydrogenase family.</text>
</comment>
<keyword evidence="8" id="KW-0450">Lipoyl</keyword>
<evidence type="ECO:0000256" key="9">
    <source>
        <dbReference type="ARBA" id="ARBA00022842"/>
    </source>
</evidence>
<accession>A0A2T4UHN0</accession>
<feature type="region of interest" description="Disordered" evidence="15">
    <location>
        <begin position="84"/>
        <end position="124"/>
    </location>
</feature>
<dbReference type="RefSeq" id="WP_107567190.1">
    <property type="nucleotide sequence ID" value="NZ_PYYB01000001.1"/>
</dbReference>
<dbReference type="InterPro" id="IPR003016">
    <property type="entry name" value="2-oxoA_DH_lipoyl-BS"/>
</dbReference>
<dbReference type="PROSITE" id="PS50968">
    <property type="entry name" value="BIOTINYL_LIPOYL"/>
    <property type="match status" value="2"/>
</dbReference>
<keyword evidence="19" id="KW-1185">Reference proteome</keyword>
<organism evidence="18 19">
    <name type="scientific">Paraconexibacter algicola</name>
    <dbReference type="NCBI Taxonomy" id="2133960"/>
    <lineage>
        <taxon>Bacteria</taxon>
        <taxon>Bacillati</taxon>
        <taxon>Actinomycetota</taxon>
        <taxon>Thermoleophilia</taxon>
        <taxon>Solirubrobacterales</taxon>
        <taxon>Paraconexibacteraceae</taxon>
        <taxon>Paraconexibacter</taxon>
    </lineage>
</organism>
<dbReference type="InterPro" id="IPR023213">
    <property type="entry name" value="CAT-like_dom_sf"/>
</dbReference>
<keyword evidence="7" id="KW-0479">Metal-binding</keyword>
<feature type="domain" description="Lipoyl-binding" evidence="16">
    <location>
        <begin position="6"/>
        <end position="81"/>
    </location>
</feature>
<evidence type="ECO:0000259" key="16">
    <source>
        <dbReference type="PROSITE" id="PS50968"/>
    </source>
</evidence>
<keyword evidence="6" id="KW-0816">Tricarboxylic acid cycle</keyword>
<dbReference type="Gene3D" id="2.40.50.100">
    <property type="match status" value="2"/>
</dbReference>
<dbReference type="Proteomes" id="UP000240739">
    <property type="component" value="Unassembled WGS sequence"/>
</dbReference>
<dbReference type="InterPro" id="IPR011053">
    <property type="entry name" value="Single_hybrid_motif"/>
</dbReference>
<evidence type="ECO:0000256" key="8">
    <source>
        <dbReference type="ARBA" id="ARBA00022823"/>
    </source>
</evidence>
<dbReference type="InterPro" id="IPR011603">
    <property type="entry name" value="2oxoglutarate_DH_E1"/>
</dbReference>
<protein>
    <submittedName>
        <fullName evidence="18">Multifunctional oxoglutarate decarboxylase/oxoglutarate dehydrogenase thiamine pyrophosphate-binding subunit/dihydrolipoyllysine-residue succinyltransferase subunit</fullName>
    </submittedName>
</protein>
<dbReference type="Gene3D" id="3.40.50.12470">
    <property type="match status" value="1"/>
</dbReference>
<dbReference type="CDD" id="cd06849">
    <property type="entry name" value="lipoyl_domain"/>
    <property type="match status" value="2"/>
</dbReference>
<dbReference type="InterPro" id="IPR036625">
    <property type="entry name" value="E3-bd_dom_sf"/>
</dbReference>
<dbReference type="NCBIfam" id="NF006914">
    <property type="entry name" value="PRK09404.1"/>
    <property type="match status" value="1"/>
</dbReference>
<dbReference type="InterPro" id="IPR029061">
    <property type="entry name" value="THDP-binding"/>
</dbReference>
<dbReference type="PANTHER" id="PTHR23152">
    <property type="entry name" value="2-OXOGLUTARATE DEHYDROGENASE"/>
    <property type="match status" value="1"/>
</dbReference>
<evidence type="ECO:0000256" key="4">
    <source>
        <dbReference type="ARBA" id="ARBA00004813"/>
    </source>
</evidence>
<comment type="cofactor">
    <cofactor evidence="1">
        <name>(R)-lipoate</name>
        <dbReference type="ChEBI" id="CHEBI:83088"/>
    </cofactor>
</comment>
<comment type="catalytic activity">
    <reaction evidence="14">
        <text>N(6)-[(R)-dihydrolipoyl]-L-lysyl-[protein] + succinyl-CoA = N(6)-[(R)-S(8)-succinyldihydrolipoyl]-L-lysyl-[protein] + CoA</text>
        <dbReference type="Rhea" id="RHEA:15213"/>
        <dbReference type="Rhea" id="RHEA-COMP:10475"/>
        <dbReference type="Rhea" id="RHEA-COMP:20092"/>
        <dbReference type="ChEBI" id="CHEBI:57287"/>
        <dbReference type="ChEBI" id="CHEBI:57292"/>
        <dbReference type="ChEBI" id="CHEBI:83100"/>
        <dbReference type="ChEBI" id="CHEBI:83120"/>
        <dbReference type="EC" id="2.3.1.61"/>
    </reaction>
</comment>
<comment type="pathway">
    <text evidence="4">Carbohydrate metabolism; tricarboxylic acid cycle; succinyl-CoA from 2-oxoglutarate (dehydrogenase route): step 1/1.</text>
</comment>
<evidence type="ECO:0000256" key="6">
    <source>
        <dbReference type="ARBA" id="ARBA00022532"/>
    </source>
</evidence>
<dbReference type="GO" id="GO:0030976">
    <property type="term" value="F:thiamine pyrophosphate binding"/>
    <property type="evidence" value="ECO:0007669"/>
    <property type="project" value="InterPro"/>
</dbReference>
<evidence type="ECO:0000256" key="15">
    <source>
        <dbReference type="SAM" id="MobiDB-lite"/>
    </source>
</evidence>
<dbReference type="PROSITE" id="PS00189">
    <property type="entry name" value="LIPOYL"/>
    <property type="match status" value="2"/>
</dbReference>
<dbReference type="InterPro" id="IPR001017">
    <property type="entry name" value="DH_E1"/>
</dbReference>
<dbReference type="SUPFAM" id="SSF52777">
    <property type="entry name" value="CoA-dependent acyltransferases"/>
    <property type="match status" value="1"/>
</dbReference>
<dbReference type="SUPFAM" id="SSF47005">
    <property type="entry name" value="Peripheral subunit-binding domain of 2-oxo acid dehydrogenase complex"/>
    <property type="match status" value="1"/>
</dbReference>
<keyword evidence="10" id="KW-0560">Oxidoreductase</keyword>
<dbReference type="Gene3D" id="3.40.50.11610">
    <property type="entry name" value="Multifunctional 2-oxoglutarate metabolism enzyme, C-terminal domain"/>
    <property type="match status" value="1"/>
</dbReference>
<dbReference type="GO" id="GO:0045252">
    <property type="term" value="C:oxoglutarate dehydrogenase complex"/>
    <property type="evidence" value="ECO:0007669"/>
    <property type="project" value="TreeGrafter"/>
</dbReference>
<dbReference type="SUPFAM" id="SSF51230">
    <property type="entry name" value="Single hybrid motif"/>
    <property type="match status" value="2"/>
</dbReference>
<comment type="cofactor">
    <cofactor evidence="3">
        <name>thiamine diphosphate</name>
        <dbReference type="ChEBI" id="CHEBI:58937"/>
    </cofactor>
</comment>
<evidence type="ECO:0000256" key="5">
    <source>
        <dbReference type="ARBA" id="ARBA00007317"/>
    </source>
</evidence>
<dbReference type="Gene3D" id="3.40.50.970">
    <property type="match status" value="1"/>
</dbReference>
<dbReference type="Pfam" id="PF02779">
    <property type="entry name" value="Transket_pyr"/>
    <property type="match status" value="1"/>
</dbReference>
<dbReference type="EMBL" id="PYYB01000001">
    <property type="protein sequence ID" value="PTL58753.1"/>
    <property type="molecule type" value="Genomic_DNA"/>
</dbReference>
<dbReference type="Gene3D" id="3.30.559.10">
    <property type="entry name" value="Chloramphenicol acetyltransferase-like domain"/>
    <property type="match status" value="1"/>
</dbReference>
<dbReference type="Pfam" id="PF02817">
    <property type="entry name" value="E3_binding"/>
    <property type="match status" value="1"/>
</dbReference>
<dbReference type="GO" id="GO:0004591">
    <property type="term" value="F:oxoglutarate dehydrogenase (succinyl-transferring) activity"/>
    <property type="evidence" value="ECO:0007669"/>
    <property type="project" value="UniProtKB-EC"/>
</dbReference>
<evidence type="ECO:0000259" key="17">
    <source>
        <dbReference type="PROSITE" id="PS51826"/>
    </source>
</evidence>
<dbReference type="Pfam" id="PF00364">
    <property type="entry name" value="Biotin_lipoyl"/>
    <property type="match status" value="2"/>
</dbReference>
<name>A0A2T4UHN0_9ACTN</name>
<dbReference type="GO" id="GO:0006099">
    <property type="term" value="P:tricarboxylic acid cycle"/>
    <property type="evidence" value="ECO:0007669"/>
    <property type="project" value="UniProtKB-UniPathway"/>
</dbReference>
<comment type="cofactor">
    <cofactor evidence="2">
        <name>Mg(2+)</name>
        <dbReference type="ChEBI" id="CHEBI:18420"/>
    </cofactor>
</comment>
<evidence type="ECO:0000313" key="19">
    <source>
        <dbReference type="Proteomes" id="UP000240739"/>
    </source>
</evidence>
<feature type="region of interest" description="Disordered" evidence="15">
    <location>
        <begin position="205"/>
        <end position="226"/>
    </location>
</feature>
<evidence type="ECO:0000256" key="2">
    <source>
        <dbReference type="ARBA" id="ARBA00001946"/>
    </source>
</evidence>
<evidence type="ECO:0000256" key="11">
    <source>
        <dbReference type="ARBA" id="ARBA00023052"/>
    </source>
</evidence>
<dbReference type="OrthoDB" id="9759785at2"/>
<dbReference type="InterPro" id="IPR001078">
    <property type="entry name" value="2-oxoacid_DH_actylTfrase"/>
</dbReference>
<evidence type="ECO:0000313" key="18">
    <source>
        <dbReference type="EMBL" id="PTL58753.1"/>
    </source>
</evidence>
<evidence type="ECO:0000256" key="3">
    <source>
        <dbReference type="ARBA" id="ARBA00001964"/>
    </source>
</evidence>
<comment type="catalytic activity">
    <reaction evidence="13">
        <text>N(6)-[(R)-lipoyl]-L-lysyl-[protein] + 2-oxoglutarate + H(+) = N(6)-[(R)-S(8)-succinyldihydrolipoyl]-L-lysyl-[protein] + CO2</text>
        <dbReference type="Rhea" id="RHEA:12188"/>
        <dbReference type="Rhea" id="RHEA-COMP:10474"/>
        <dbReference type="Rhea" id="RHEA-COMP:20092"/>
        <dbReference type="ChEBI" id="CHEBI:15378"/>
        <dbReference type="ChEBI" id="CHEBI:16526"/>
        <dbReference type="ChEBI" id="CHEBI:16810"/>
        <dbReference type="ChEBI" id="CHEBI:83099"/>
        <dbReference type="ChEBI" id="CHEBI:83120"/>
        <dbReference type="EC" id="1.2.4.2"/>
    </reaction>
</comment>
<keyword evidence="11" id="KW-0786">Thiamine pyrophosphate</keyword>
<sequence>MAVESTIQVVAPGAGESVTEGEILEWHVQEGDVVSEGDTLVEISTDKVDVEVPSPASGKVVKLHVAEGETITVGQLLAELSAGDGDAAGGGDPADELATAGVPDEGDGSQSAADTEAQTASAGQVIDIVTPGAGESVTEGDILEWHVQVGDTVEEDQTIVEISTDKVDVELPAPAAGTITELLAQEGDTVTVGQVIARMETGAASSASAQPAAPAASGNGASASGNGNGNGAAPAIADGTKISPVAKRVAAAEGVDVAGLTGTGPGGRITKADVLAGPSAGNGAASGGATATGTSKAIKGGAAMLARYMDESRAIPTATSFRTITVTQMDGRRKQLKAAGQKVSFTHLIAYAIALAATQDMPVMAHHFEEVDGKPHRVDDGAVNLGIAVDVEKKDGSRTLMVPVIRDAGRLTFQGFLDAFGDLISRARDNKLTADDLAGANISLTNPGGIGTVASVPRLMVGQGTIIATGSIAYPVGLGNIGAAIGAEKVMSMTSTYDHRIIQGAESGQFLKTVEEYLQGEHGFYEKVFADLGATAGPAIPLPEPTAALAPAAAAAPSAIAAAPSEELLQAVQAATSLLKAHRTHGHLAATLDPLGSAPEGDPALDPEPLGLTPELLAQIPVKILRTNVPGATLAEALPHLRRTYCGTIAYEVEHIASHRQRTWLREKIESGAFRTPLTGDEQKALLKRLVEVDAFERFMHKAYLGQKQFSIEGLDMTVPMIDEIIQLSASHGAREVVVGMAHRGRLNVLAHNLGRPYETIFAEFEGASTLEAITTIPQGGTGDVKYHHGAQGSYQLPDGNSILVNLESNPSHLEFVHPVVLGATRAAQTQRQGPHAQRDVAEAVPIVLHGDAAFPGQGVVAESLNLQALDGYQVGGTIHIVQNNQVGFTTDPEDSRSTRWASDLAKGFDVPIIHVNADDVAACIDAVRLAFAFRHEFGHDVLIDLIGYRRFGHNEADEPAYTQPEMTAKIKKHPRVTELFSKELIGSGLFTQEEYDAGVQRIWDELTALHQNLKAQIAASEEAGTVEQKTGEYQLDRSPSPEVKTAVSADRLQVLNEELLTTPDGFTVHPKLVKQLERKRKALGDEGGIDWAHAEALAFASLLTEGIPIRLTGQDVERGTFSQRHLVLHDAKTGQTTSPIQNLPGALAPIELHNSPLSETACLGFEYGYSQEAPETLVLWEGQFGDFANGAQVIIDQFIVSGLAKWGQSSRLTLLLPHGYEGSGPEHSSARLERFLQLAAEGNIRVANLTTPAQYFHLLRRQARIAKQRPLVIMTPKSLLRLPQATNRIQHLADTQFFPVLGEPRVPHEKVTRLVLCTGKVYYDLVGHESRKDNEAVAVGRIELLYPFPEGQVRELIDSYPNLQEVLWVQEEPRNMGARAHMFPRLMQILPEHLSLGYVGRPERASPGEGYPAAHNTEQTRIIRTALDTSVPVSLYPKKTPGER</sequence>
<evidence type="ECO:0000256" key="13">
    <source>
        <dbReference type="ARBA" id="ARBA00051911"/>
    </source>
</evidence>
<dbReference type="CDD" id="cd02016">
    <property type="entry name" value="TPP_E1_OGDC_like"/>
    <property type="match status" value="1"/>
</dbReference>
<dbReference type="InterPro" id="IPR005475">
    <property type="entry name" value="Transketolase-like_Pyr-bd"/>
</dbReference>
<dbReference type="GO" id="GO:0004149">
    <property type="term" value="F:dihydrolipoyllysine-residue succinyltransferase activity"/>
    <property type="evidence" value="ECO:0007669"/>
    <property type="project" value="UniProtKB-EC"/>
</dbReference>
<dbReference type="InterPro" id="IPR004167">
    <property type="entry name" value="PSBD"/>
</dbReference>
<dbReference type="Pfam" id="PF00198">
    <property type="entry name" value="2-oxoacid_dh"/>
    <property type="match status" value="1"/>
</dbReference>
<keyword evidence="18" id="KW-0808">Transferase</keyword>
<feature type="compositionally biased region" description="Polar residues" evidence="15">
    <location>
        <begin position="108"/>
        <end position="122"/>
    </location>
</feature>
<dbReference type="InterPro" id="IPR000089">
    <property type="entry name" value="Biotin_lipoyl"/>
</dbReference>
<dbReference type="Gene3D" id="4.10.320.10">
    <property type="entry name" value="E3-binding domain"/>
    <property type="match status" value="1"/>
</dbReference>
<dbReference type="PANTHER" id="PTHR23152:SF4">
    <property type="entry name" value="2-OXOADIPATE DEHYDROGENASE COMPLEX COMPONENT E1"/>
    <property type="match status" value="1"/>
</dbReference>
<evidence type="ECO:0000256" key="12">
    <source>
        <dbReference type="ARBA" id="ARBA00023268"/>
    </source>
</evidence>
<dbReference type="Pfam" id="PF00676">
    <property type="entry name" value="E1_dh"/>
    <property type="match status" value="1"/>
</dbReference>
<dbReference type="SUPFAM" id="SSF52518">
    <property type="entry name" value="Thiamin diphosphate-binding fold (THDP-binding)"/>
    <property type="match status" value="2"/>
</dbReference>
<evidence type="ECO:0000256" key="10">
    <source>
        <dbReference type="ARBA" id="ARBA00023002"/>
    </source>
</evidence>
<evidence type="ECO:0000256" key="14">
    <source>
        <dbReference type="ARBA" id="ARBA00052761"/>
    </source>
</evidence>
<feature type="domain" description="Lipoyl-binding" evidence="16">
    <location>
        <begin position="125"/>
        <end position="200"/>
    </location>
</feature>
<dbReference type="UniPathway" id="UPA00223">
    <property type="reaction ID" value="UER00997"/>
</dbReference>
<feature type="domain" description="Peripheral subunit-binding (PSBD)" evidence="17">
    <location>
        <begin position="241"/>
        <end position="278"/>
    </location>
</feature>
<dbReference type="NCBIfam" id="TIGR00239">
    <property type="entry name" value="2oxo_dh_E1"/>
    <property type="match status" value="1"/>
</dbReference>
<dbReference type="PROSITE" id="PS51826">
    <property type="entry name" value="PSBD"/>
    <property type="match status" value="1"/>
</dbReference>
<dbReference type="Gene3D" id="1.10.287.1150">
    <property type="entry name" value="TPP helical domain"/>
    <property type="match status" value="1"/>
</dbReference>
<comment type="caution">
    <text evidence="18">The sequence shown here is derived from an EMBL/GenBank/DDBJ whole genome shotgun (WGS) entry which is preliminary data.</text>
</comment>
<dbReference type="FunFam" id="3.40.50.970:FF:000036">
    <property type="entry name" value="2-oxoglutarate dehydrogenase E1 component"/>
    <property type="match status" value="1"/>
</dbReference>
<dbReference type="GO" id="GO:0005829">
    <property type="term" value="C:cytosol"/>
    <property type="evidence" value="ECO:0007669"/>
    <property type="project" value="TreeGrafter"/>
</dbReference>
<evidence type="ECO:0000256" key="1">
    <source>
        <dbReference type="ARBA" id="ARBA00001938"/>
    </source>
</evidence>
<dbReference type="Pfam" id="PF16870">
    <property type="entry name" value="OxoGdeHyase_C"/>
    <property type="match status" value="1"/>
</dbReference>
<evidence type="ECO:0000256" key="7">
    <source>
        <dbReference type="ARBA" id="ARBA00022723"/>
    </source>
</evidence>
<reference evidence="18 19" key="1">
    <citation type="submission" date="2018-03" db="EMBL/GenBank/DDBJ databases">
        <title>Aquarubrobacter algicola gen. nov., sp. nov., a novel actinobacterium isolated from shallow eutrophic lake during the end of cyanobacterial harmful algal blooms.</title>
        <authorList>
            <person name="Chun S.J."/>
        </authorList>
    </citation>
    <scope>NUCLEOTIDE SEQUENCE [LARGE SCALE GENOMIC DNA]</scope>
    <source>
        <strain evidence="18 19">Seoho-28</strain>
    </source>
</reference>
<dbReference type="InterPro" id="IPR042179">
    <property type="entry name" value="KGD_C_sf"/>
</dbReference>
<gene>
    <name evidence="18" type="ORF">C7Y72_03365</name>
</gene>